<dbReference type="InterPro" id="IPR052155">
    <property type="entry name" value="Biofilm_reg_signaling"/>
</dbReference>
<dbReference type="InterPro" id="IPR035965">
    <property type="entry name" value="PAS-like_dom_sf"/>
</dbReference>
<dbReference type="Pfam" id="PF13426">
    <property type="entry name" value="PAS_9"/>
    <property type="match status" value="1"/>
</dbReference>
<evidence type="ECO:0000313" key="7">
    <source>
        <dbReference type="Proteomes" id="UP000319732"/>
    </source>
</evidence>
<evidence type="ECO:0000259" key="3">
    <source>
        <dbReference type="PROSITE" id="PS50113"/>
    </source>
</evidence>
<comment type="caution">
    <text evidence="6">The sequence shown here is derived from an EMBL/GenBank/DDBJ whole genome shotgun (WGS) entry which is preliminary data.</text>
</comment>
<protein>
    <submittedName>
        <fullName evidence="6">EAL domain-containing protein</fullName>
    </submittedName>
</protein>
<dbReference type="Pfam" id="PF00990">
    <property type="entry name" value="GGDEF"/>
    <property type="match status" value="1"/>
</dbReference>
<dbReference type="CDD" id="cd01948">
    <property type="entry name" value="EAL"/>
    <property type="match status" value="1"/>
</dbReference>
<sequence length="975" mass="109842">MGNYAGRLILLVGLFSALPILLQAATVWAEPQPLLLGPTTQQLWGGRAIRYTEDPAGELTLQQVRALTASAWRKNNAQVPSFGFSHSSYWFNLRLHNDAGTETTDFVLLCGYTALDEVDFYLIDSGTGELLEAVRTGDHRPFHSRPIDHASFAFPFALEPNQGVDVFLRVRSEGNIAVPLSVWESSQFYKYQNVFYAIYGAVAGVMAIVGVFNLFIFFRTGEQLFLRFSAFALATVLLFTSQAGLGFQLLWPNAVWWNQKCVIFTVSLIICTHLLFSINFLALRGRQKQLFNTLLAVSVVIFLSAFLLPYQVSLRAVLACAMLASILSISISIYLWAKGSGTARIYTLAWSAFILGTFIAASIRFGITPYSIVTEFAGLFGALTTVIVLSMGIADRINKEKQDRIQAQNQAIQNLEKFEMLFENSVEGICISTLSGRLSNANPAFVSMLGYTSLDDMLQALKNDASKIYKDPAQRNELIIELQAQGRVVNRELELVHRDGDCFWASMSMWIGKRHEHGDHLIEGAMVDITDRKESEQRLAFLATHDPLTNLYNRRLFEQRLAQALEESHSSEKDYCVLYMDLDQFKVVNDTCGHSAGDILLRELSLLMMKTLGERGILARLGGDEFGVILQETKQMQAVKIAEEFRTLIQNYRFNFNDRVFNLGISIGVVALTPASESTEQIMILADTACYTAKDSGRNRVHVYSANNVELQKRRTEMELVSAINHALEADLFFLKRQAIIENNDTGAVFGYEILVHMHDEQGNMVTPDIFIPAAERYNLMPQVDRWIIENCFRWLQRNPQDLKRIKHCAINISGHSLGDEDMLEFILSSFHKYQIPPEKICFELTESAAIHNLSHTLQLVDAFRELGCHLSLDDFGTGFSSYSYLKHLPVDYLKIDGAFIANLAKDPVDYAMVKSINDVAAAMGMKTIAEFVENDTIIRELRRIGVDYLQGYGIAKPQLLNDFNQEDYFRAEEH</sequence>
<dbReference type="SUPFAM" id="SSF141868">
    <property type="entry name" value="EAL domain-like"/>
    <property type="match status" value="1"/>
</dbReference>
<dbReference type="InterPro" id="IPR000160">
    <property type="entry name" value="GGDEF_dom"/>
</dbReference>
<dbReference type="InterPro" id="IPR000700">
    <property type="entry name" value="PAS-assoc_C"/>
</dbReference>
<dbReference type="InterPro" id="IPR043128">
    <property type="entry name" value="Rev_trsase/Diguanyl_cyclase"/>
</dbReference>
<feature type="transmembrane region" description="Helical" evidence="2">
    <location>
        <begin position="194"/>
        <end position="218"/>
    </location>
</feature>
<feature type="transmembrane region" description="Helical" evidence="2">
    <location>
        <begin position="230"/>
        <end position="251"/>
    </location>
</feature>
<keyword evidence="2" id="KW-0812">Transmembrane</keyword>
<dbReference type="PROSITE" id="PS50883">
    <property type="entry name" value="EAL"/>
    <property type="match status" value="1"/>
</dbReference>
<dbReference type="InterPro" id="IPR035919">
    <property type="entry name" value="EAL_sf"/>
</dbReference>
<dbReference type="GO" id="GO:0003824">
    <property type="term" value="F:catalytic activity"/>
    <property type="evidence" value="ECO:0007669"/>
    <property type="project" value="UniProtKB-ARBA"/>
</dbReference>
<feature type="transmembrane region" description="Helical" evidence="2">
    <location>
        <begin position="263"/>
        <end position="283"/>
    </location>
</feature>
<dbReference type="SMART" id="SM00091">
    <property type="entry name" value="PAS"/>
    <property type="match status" value="1"/>
</dbReference>
<dbReference type="InterPro" id="IPR011623">
    <property type="entry name" value="7TMR_DISM_rcpt_extracell_dom1"/>
</dbReference>
<feature type="domain" description="EAL" evidence="4">
    <location>
        <begin position="717"/>
        <end position="972"/>
    </location>
</feature>
<dbReference type="NCBIfam" id="TIGR00254">
    <property type="entry name" value="GGDEF"/>
    <property type="match status" value="1"/>
</dbReference>
<comment type="cofactor">
    <cofactor evidence="1">
        <name>Mg(2+)</name>
        <dbReference type="ChEBI" id="CHEBI:18420"/>
    </cofactor>
</comment>
<feature type="transmembrane region" description="Helical" evidence="2">
    <location>
        <begin position="290"/>
        <end position="310"/>
    </location>
</feature>
<dbReference type="Gene3D" id="2.60.40.2380">
    <property type="match status" value="1"/>
</dbReference>
<dbReference type="InterPro" id="IPR000014">
    <property type="entry name" value="PAS"/>
</dbReference>
<name>A0A545STB0_9GAMM</name>
<evidence type="ECO:0000256" key="1">
    <source>
        <dbReference type="ARBA" id="ARBA00001946"/>
    </source>
</evidence>
<dbReference type="CDD" id="cd01949">
    <property type="entry name" value="GGDEF"/>
    <property type="match status" value="1"/>
</dbReference>
<dbReference type="SMART" id="SM00267">
    <property type="entry name" value="GGDEF"/>
    <property type="match status" value="1"/>
</dbReference>
<dbReference type="AlphaFoldDB" id="A0A545STB0"/>
<dbReference type="CDD" id="cd00130">
    <property type="entry name" value="PAS"/>
    <property type="match status" value="1"/>
</dbReference>
<gene>
    <name evidence="6" type="ORF">FKG94_24210</name>
</gene>
<dbReference type="Gene3D" id="3.20.20.450">
    <property type="entry name" value="EAL domain"/>
    <property type="match status" value="1"/>
</dbReference>
<dbReference type="FunFam" id="3.30.70.270:FF:000001">
    <property type="entry name" value="Diguanylate cyclase domain protein"/>
    <property type="match status" value="1"/>
</dbReference>
<dbReference type="Proteomes" id="UP000319732">
    <property type="component" value="Unassembled WGS sequence"/>
</dbReference>
<dbReference type="Pfam" id="PF00563">
    <property type="entry name" value="EAL"/>
    <property type="match status" value="1"/>
</dbReference>
<dbReference type="PROSITE" id="PS50113">
    <property type="entry name" value="PAC"/>
    <property type="match status" value="1"/>
</dbReference>
<keyword evidence="2" id="KW-0472">Membrane</keyword>
<feature type="transmembrane region" description="Helical" evidence="2">
    <location>
        <begin position="348"/>
        <end position="367"/>
    </location>
</feature>
<evidence type="ECO:0000313" key="6">
    <source>
        <dbReference type="EMBL" id="TQV68191.1"/>
    </source>
</evidence>
<dbReference type="RefSeq" id="WP_142929532.1">
    <property type="nucleotide sequence ID" value="NZ_ML660107.1"/>
</dbReference>
<dbReference type="NCBIfam" id="TIGR00229">
    <property type="entry name" value="sensory_box"/>
    <property type="match status" value="1"/>
</dbReference>
<dbReference type="InterPro" id="IPR001633">
    <property type="entry name" value="EAL_dom"/>
</dbReference>
<dbReference type="Pfam" id="PF07695">
    <property type="entry name" value="7TMR-DISM_7TM"/>
    <property type="match status" value="1"/>
</dbReference>
<feature type="transmembrane region" description="Helical" evidence="2">
    <location>
        <begin position="316"/>
        <end position="336"/>
    </location>
</feature>
<dbReference type="PROSITE" id="PS50887">
    <property type="entry name" value="GGDEF"/>
    <property type="match status" value="1"/>
</dbReference>
<dbReference type="Gene3D" id="3.30.70.270">
    <property type="match status" value="1"/>
</dbReference>
<dbReference type="PANTHER" id="PTHR44757">
    <property type="entry name" value="DIGUANYLATE CYCLASE DGCP"/>
    <property type="match status" value="1"/>
</dbReference>
<dbReference type="SMART" id="SM00052">
    <property type="entry name" value="EAL"/>
    <property type="match status" value="1"/>
</dbReference>
<evidence type="ECO:0000259" key="4">
    <source>
        <dbReference type="PROSITE" id="PS50883"/>
    </source>
</evidence>
<dbReference type="Pfam" id="PF07696">
    <property type="entry name" value="7TMR-DISMED2"/>
    <property type="match status" value="1"/>
</dbReference>
<feature type="domain" description="GGDEF" evidence="5">
    <location>
        <begin position="573"/>
        <end position="706"/>
    </location>
</feature>
<evidence type="ECO:0000256" key="2">
    <source>
        <dbReference type="SAM" id="Phobius"/>
    </source>
</evidence>
<dbReference type="InterPro" id="IPR011622">
    <property type="entry name" value="7TMR_DISM_rcpt_extracell_dom2"/>
</dbReference>
<dbReference type="SUPFAM" id="SSF55785">
    <property type="entry name" value="PYP-like sensor domain (PAS domain)"/>
    <property type="match status" value="1"/>
</dbReference>
<accession>A0A545STB0</accession>
<proteinExistence type="predicted"/>
<evidence type="ECO:0000259" key="5">
    <source>
        <dbReference type="PROSITE" id="PS50887"/>
    </source>
</evidence>
<dbReference type="EMBL" id="VHSG01000029">
    <property type="protein sequence ID" value="TQV68191.1"/>
    <property type="molecule type" value="Genomic_DNA"/>
</dbReference>
<dbReference type="SUPFAM" id="SSF55073">
    <property type="entry name" value="Nucleotide cyclase"/>
    <property type="match status" value="1"/>
</dbReference>
<organism evidence="6 7">
    <name type="scientific">Exilibacterium tricleocarpae</name>
    <dbReference type="NCBI Taxonomy" id="2591008"/>
    <lineage>
        <taxon>Bacteria</taxon>
        <taxon>Pseudomonadati</taxon>
        <taxon>Pseudomonadota</taxon>
        <taxon>Gammaproteobacteria</taxon>
        <taxon>Cellvibrionales</taxon>
        <taxon>Cellvibrionaceae</taxon>
        <taxon>Exilibacterium</taxon>
    </lineage>
</organism>
<dbReference type="PANTHER" id="PTHR44757:SF4">
    <property type="entry name" value="DIGUANYLATE CYCLASE DGCE-RELATED"/>
    <property type="match status" value="1"/>
</dbReference>
<feature type="domain" description="PAC" evidence="3">
    <location>
        <begin position="489"/>
        <end position="541"/>
    </location>
</feature>
<dbReference type="InterPro" id="IPR029787">
    <property type="entry name" value="Nucleotide_cyclase"/>
</dbReference>
<dbReference type="OrthoDB" id="9787514at2"/>
<keyword evidence="2" id="KW-1133">Transmembrane helix</keyword>
<reference evidence="6 7" key="1">
    <citation type="submission" date="2019-06" db="EMBL/GenBank/DDBJ databases">
        <title>Whole genome sequence for Cellvibrionaceae sp. R142.</title>
        <authorList>
            <person name="Wang G."/>
        </authorList>
    </citation>
    <scope>NUCLEOTIDE SEQUENCE [LARGE SCALE GENOMIC DNA]</scope>
    <source>
        <strain evidence="6 7">R142</strain>
    </source>
</reference>
<dbReference type="Gene3D" id="3.30.450.20">
    <property type="entry name" value="PAS domain"/>
    <property type="match status" value="1"/>
</dbReference>
<feature type="transmembrane region" description="Helical" evidence="2">
    <location>
        <begin position="373"/>
        <end position="394"/>
    </location>
</feature>
<keyword evidence="7" id="KW-1185">Reference proteome</keyword>